<feature type="chain" id="PRO_5040390237" evidence="1">
    <location>
        <begin position="20"/>
        <end position="133"/>
    </location>
</feature>
<dbReference type="EMBL" id="BQFW01000010">
    <property type="protein sequence ID" value="GJJ75028.1"/>
    <property type="molecule type" value="Genomic_DNA"/>
</dbReference>
<feature type="signal peptide" evidence="1">
    <location>
        <begin position="1"/>
        <end position="19"/>
    </location>
</feature>
<reference evidence="2" key="1">
    <citation type="submission" date="2021-11" db="EMBL/GenBank/DDBJ databases">
        <authorList>
            <person name="Herlambang A."/>
            <person name="Guo Y."/>
            <person name="Takashima Y."/>
            <person name="Nishizawa T."/>
        </authorList>
    </citation>
    <scope>NUCLEOTIDE SEQUENCE</scope>
    <source>
        <strain evidence="2">E1425</strain>
    </source>
</reference>
<gene>
    <name evidence="2" type="ORF">EMPS_07386</name>
</gene>
<sequence>MVSFKSCVLFLVAAATAKAAVIPDNAVPIPDNAVPIPDNVSAIPYGNRGDGAVYLKNGNGIIWHVSAGSSCASVPDWLNDQSTEYSITSTYTCVVFEHSDCSGRIAQINITNGQFKPVPDVGGISAIECFFVN</sequence>
<proteinExistence type="predicted"/>
<comment type="caution">
    <text evidence="2">The sequence shown here is derived from an EMBL/GenBank/DDBJ whole genome shotgun (WGS) entry which is preliminary data.</text>
</comment>
<dbReference type="AlphaFoldDB" id="A0A9P3HEG5"/>
<protein>
    <submittedName>
        <fullName evidence="2">Uncharacterized protein</fullName>
    </submittedName>
</protein>
<evidence type="ECO:0000313" key="2">
    <source>
        <dbReference type="EMBL" id="GJJ75028.1"/>
    </source>
</evidence>
<evidence type="ECO:0000313" key="3">
    <source>
        <dbReference type="Proteomes" id="UP000827284"/>
    </source>
</evidence>
<reference evidence="2" key="2">
    <citation type="journal article" date="2022" name="Microbiol. Resour. Announc.">
        <title>Whole-Genome Sequence of Entomortierella parvispora E1425, a Mucoromycotan Fungus Associated with Burkholderiaceae-Related Endosymbiotic Bacteria.</title>
        <authorList>
            <person name="Herlambang A."/>
            <person name="Guo Y."/>
            <person name="Takashima Y."/>
            <person name="Narisawa K."/>
            <person name="Ohta H."/>
            <person name="Nishizawa T."/>
        </authorList>
    </citation>
    <scope>NUCLEOTIDE SEQUENCE</scope>
    <source>
        <strain evidence="2">E1425</strain>
    </source>
</reference>
<evidence type="ECO:0000256" key="1">
    <source>
        <dbReference type="SAM" id="SignalP"/>
    </source>
</evidence>
<keyword evidence="1" id="KW-0732">Signal</keyword>
<keyword evidence="3" id="KW-1185">Reference proteome</keyword>
<organism evidence="2 3">
    <name type="scientific">Entomortierella parvispora</name>
    <dbReference type="NCBI Taxonomy" id="205924"/>
    <lineage>
        <taxon>Eukaryota</taxon>
        <taxon>Fungi</taxon>
        <taxon>Fungi incertae sedis</taxon>
        <taxon>Mucoromycota</taxon>
        <taxon>Mortierellomycotina</taxon>
        <taxon>Mortierellomycetes</taxon>
        <taxon>Mortierellales</taxon>
        <taxon>Mortierellaceae</taxon>
        <taxon>Entomortierella</taxon>
    </lineage>
</organism>
<dbReference type="Proteomes" id="UP000827284">
    <property type="component" value="Unassembled WGS sequence"/>
</dbReference>
<name>A0A9P3HEG5_9FUNG</name>
<accession>A0A9P3HEG5</accession>